<keyword evidence="4" id="KW-1133">Transmembrane helix</keyword>
<dbReference type="InterPro" id="IPR036765">
    <property type="entry name" value="ZipA_FtsZ-bd_C_sf"/>
</dbReference>
<comment type="similarity">
    <text evidence="1">Belongs to the ZipA family.</text>
</comment>
<dbReference type="Pfam" id="PF04354">
    <property type="entry name" value="ZipA_C"/>
    <property type="match status" value="1"/>
</dbReference>
<accession>C3X7J9</accession>
<dbReference type="InterPro" id="IPR007449">
    <property type="entry name" value="ZipA_FtsZ-bd_C"/>
</dbReference>
<keyword evidence="2" id="KW-0997">Cell inner membrane</keyword>
<dbReference type="Gene3D" id="3.30.1400.10">
    <property type="entry name" value="ZipA, C-terminal FtsZ-binding domain"/>
    <property type="match status" value="1"/>
</dbReference>
<dbReference type="OrthoDB" id="8521018at2"/>
<dbReference type="AlphaFoldDB" id="C3X7J9"/>
<dbReference type="Proteomes" id="UP000005089">
    <property type="component" value="Unassembled WGS sequence"/>
</dbReference>
<comment type="subcellular location">
    <subcellularLocation>
        <location evidence="2">Cell inner membrane</location>
        <topology evidence="2">Single-pass type I membrane protein</topology>
    </subcellularLocation>
</comment>
<proteinExistence type="inferred from homology"/>
<name>C3X7J9_OXAFO</name>
<dbReference type="GeneID" id="77135901"/>
<dbReference type="SMART" id="SM00771">
    <property type="entry name" value="ZipA_C"/>
    <property type="match status" value="1"/>
</dbReference>
<evidence type="ECO:0000256" key="4">
    <source>
        <dbReference type="SAM" id="Phobius"/>
    </source>
</evidence>
<keyword evidence="2" id="KW-1003">Cell membrane</keyword>
<evidence type="ECO:0000256" key="2">
    <source>
        <dbReference type="RuleBase" id="RU003613"/>
    </source>
</evidence>
<organism evidence="6 7">
    <name type="scientific">Oxalobacter formigenes OXCC13</name>
    <dbReference type="NCBI Taxonomy" id="556269"/>
    <lineage>
        <taxon>Bacteria</taxon>
        <taxon>Pseudomonadati</taxon>
        <taxon>Pseudomonadota</taxon>
        <taxon>Betaproteobacteria</taxon>
        <taxon>Burkholderiales</taxon>
        <taxon>Oxalobacteraceae</taxon>
        <taxon>Oxalobacter</taxon>
    </lineage>
</organism>
<keyword evidence="2 4" id="KW-0812">Transmembrane</keyword>
<protein>
    <recommendedName>
        <fullName evidence="1">Cell division protein ZipA</fullName>
    </recommendedName>
</protein>
<gene>
    <name evidence="6" type="ORF">OFBG_00203</name>
</gene>
<dbReference type="SUPFAM" id="SSF64383">
    <property type="entry name" value="Cell-division protein ZipA, C-terminal domain"/>
    <property type="match status" value="1"/>
</dbReference>
<dbReference type="HOGENOM" id="CLU_040030_0_0_4"/>
<feature type="domain" description="ZipA C-terminal FtsZ-binding" evidence="5">
    <location>
        <begin position="229"/>
        <end position="348"/>
    </location>
</feature>
<evidence type="ECO:0000256" key="1">
    <source>
        <dbReference type="RuleBase" id="RU003612"/>
    </source>
</evidence>
<dbReference type="RefSeq" id="WP_005879506.1">
    <property type="nucleotide sequence ID" value="NZ_CP019430.1"/>
</dbReference>
<keyword evidence="1" id="KW-0132">Cell division</keyword>
<keyword evidence="1" id="KW-0131">Cell cycle</keyword>
<dbReference type="EMBL" id="GG658170">
    <property type="protein sequence ID" value="EEO29175.1"/>
    <property type="molecule type" value="Genomic_DNA"/>
</dbReference>
<dbReference type="STRING" id="847.BRW83_2075"/>
<comment type="function">
    <text evidence="1">Essential cell division protein that stabilizes the FtsZ protofilaments by cross-linking them and that serves as a cytoplasmic membrane anchor for the Z ring. Also required for the recruitment to the septal ring of downstream cell division proteins.</text>
</comment>
<reference evidence="6 7" key="1">
    <citation type="submission" date="2009-02" db="EMBL/GenBank/DDBJ databases">
        <title>The Genome Sequence of Oxalobacter formigenes OXCC13.</title>
        <authorList>
            <consortium name="The Broad Institute Genome Sequencing Platform"/>
            <person name="Ward D."/>
            <person name="Young S.K."/>
            <person name="Kodira C.D."/>
            <person name="Zeng Q."/>
            <person name="Koehrsen M."/>
            <person name="Alvarado L."/>
            <person name="Berlin A."/>
            <person name="Borenstein D."/>
            <person name="Chen Z."/>
            <person name="Engels R."/>
            <person name="Freedman E."/>
            <person name="Gellesch M."/>
            <person name="Goldberg J."/>
            <person name="Griggs A."/>
            <person name="Gujja S."/>
            <person name="Heiman D."/>
            <person name="Hepburn T."/>
            <person name="Howarth C."/>
            <person name="Jen D."/>
            <person name="Larson L."/>
            <person name="Lewis B."/>
            <person name="Mehta T."/>
            <person name="Park D."/>
            <person name="Pearson M."/>
            <person name="Roberts A."/>
            <person name="Saif S."/>
            <person name="Shea T."/>
            <person name="Shenoy N."/>
            <person name="Sisk P."/>
            <person name="Stolte C."/>
            <person name="Sykes S."/>
            <person name="Walk T."/>
            <person name="White J."/>
            <person name="Yandava C."/>
            <person name="Allison M.J."/>
            <person name="Lander E."/>
            <person name="Nusbaum C."/>
            <person name="Galagan J."/>
            <person name="Birren B."/>
        </authorList>
    </citation>
    <scope>NUCLEOTIDE SEQUENCE [LARGE SCALE GENOMIC DNA]</scope>
    <source>
        <strain evidence="6 7">OXCC13</strain>
    </source>
</reference>
<keyword evidence="7" id="KW-1185">Reference proteome</keyword>
<dbReference type="GO" id="GO:0090529">
    <property type="term" value="P:cell septum assembly"/>
    <property type="evidence" value="ECO:0007669"/>
    <property type="project" value="InterPro"/>
</dbReference>
<evidence type="ECO:0000313" key="7">
    <source>
        <dbReference type="Proteomes" id="UP000005089"/>
    </source>
</evidence>
<dbReference type="GO" id="GO:0005886">
    <property type="term" value="C:plasma membrane"/>
    <property type="evidence" value="ECO:0007669"/>
    <property type="project" value="UniProtKB-SubCell"/>
</dbReference>
<feature type="region of interest" description="Disordered" evidence="3">
    <location>
        <begin position="73"/>
        <end position="100"/>
    </location>
</feature>
<evidence type="ECO:0000313" key="6">
    <source>
        <dbReference type="EMBL" id="EEO29175.1"/>
    </source>
</evidence>
<sequence length="372" mass="40843">MTDLQASLIGIGVAIVVGVIAYNKWQEYRAKKHVERAFSDPVDDVLMKTGTAETGAQRQEPVLDGFAATRDKMEPSLGESASQQEEGISAEKSVSDDAGFSEKDELPVDELIDCEILMSLEEPARSEKLLTQLQTLRYTGNKPVHFVGLVEDEQGQTSWQAVVPGKTYTQLKAGVQLANRTSALNEIEFSELLMRLRQIADVIGAEPEIPEMSDVTEKAKQLFQFVADHDAKLGISIRSNGAPWQVATLNAALEKQGFELRPDGLFVMKDRQNGQTLFTLSTNELPASEIATRLTLLLDVPCVAPEKDGFGQMIQCAKALCVRLDGSLIDDGNQLLNDSFLEEISGQVKDFYSEMHACTIPAGSTRAMRLFN</sequence>
<evidence type="ECO:0000256" key="3">
    <source>
        <dbReference type="SAM" id="MobiDB-lite"/>
    </source>
</evidence>
<dbReference type="eggNOG" id="COG3115">
    <property type="taxonomic scope" value="Bacteria"/>
</dbReference>
<keyword evidence="2 4" id="KW-0472">Membrane</keyword>
<feature type="transmembrane region" description="Helical" evidence="4">
    <location>
        <begin position="6"/>
        <end position="23"/>
    </location>
</feature>
<evidence type="ECO:0000259" key="5">
    <source>
        <dbReference type="SMART" id="SM00771"/>
    </source>
</evidence>